<dbReference type="PANTHER" id="PTHR36222:SF1">
    <property type="entry name" value="SERINE PROTEASE INHIBITOR RV3364C"/>
    <property type="match status" value="1"/>
</dbReference>
<dbReference type="SMART" id="SM00960">
    <property type="entry name" value="Robl_LC7"/>
    <property type="match status" value="1"/>
</dbReference>
<evidence type="ECO:0000313" key="2">
    <source>
        <dbReference type="EMBL" id="MFB9626555.1"/>
    </source>
</evidence>
<keyword evidence="3" id="KW-1185">Reference proteome</keyword>
<dbReference type="InterPro" id="IPR053141">
    <property type="entry name" value="Mycobact_SerProt_Inhib_Rv3364c"/>
</dbReference>
<dbReference type="RefSeq" id="WP_345000980.1">
    <property type="nucleotide sequence ID" value="NZ_BAAAXV010000009.1"/>
</dbReference>
<dbReference type="Proteomes" id="UP001589532">
    <property type="component" value="Unassembled WGS sequence"/>
</dbReference>
<gene>
    <name evidence="2" type="ORF">ACFFSA_26005</name>
</gene>
<protein>
    <submittedName>
        <fullName evidence="2">Roadblock/LC7 domain-containing protein</fullName>
    </submittedName>
</protein>
<reference evidence="2 3" key="1">
    <citation type="submission" date="2024-09" db="EMBL/GenBank/DDBJ databases">
        <authorList>
            <person name="Sun Q."/>
            <person name="Mori K."/>
        </authorList>
    </citation>
    <scope>NUCLEOTIDE SEQUENCE [LARGE SCALE GENOMIC DNA]</scope>
    <source>
        <strain evidence="2 3">JCM 3143</strain>
    </source>
</reference>
<name>A0ABV5S4P5_9ACTN</name>
<proteinExistence type="predicted"/>
<dbReference type="InterPro" id="IPR004942">
    <property type="entry name" value="Roadblock/LAMTOR2_dom"/>
</dbReference>
<feature type="domain" description="Roadblock/LAMTOR2" evidence="1">
    <location>
        <begin position="15"/>
        <end position="106"/>
    </location>
</feature>
<dbReference type="EMBL" id="JBHMBW010000023">
    <property type="protein sequence ID" value="MFB9626555.1"/>
    <property type="molecule type" value="Genomic_DNA"/>
</dbReference>
<sequence>MSTTDAAGTADRELDWLLENLRKKTPGVRHVLVLTRDGLKMCITSGLDRDKADQLAALAAGIQSLSLSASAEFGDGIGAGQAMVEFAGGLLLIVPAGEGAHLAVIADEDGDVGLVAHNMNEMVEQIGVYLSAAPRRAGNSGERP</sequence>
<dbReference type="Pfam" id="PF03259">
    <property type="entry name" value="Robl_LC7"/>
    <property type="match status" value="1"/>
</dbReference>
<dbReference type="Gene3D" id="3.30.450.30">
    <property type="entry name" value="Dynein light chain 2a, cytoplasmic"/>
    <property type="match status" value="1"/>
</dbReference>
<accession>A0ABV5S4P5</accession>
<organism evidence="2 3">
    <name type="scientific">Nonomuraea helvata</name>
    <dbReference type="NCBI Taxonomy" id="37484"/>
    <lineage>
        <taxon>Bacteria</taxon>
        <taxon>Bacillati</taxon>
        <taxon>Actinomycetota</taxon>
        <taxon>Actinomycetes</taxon>
        <taxon>Streptosporangiales</taxon>
        <taxon>Streptosporangiaceae</taxon>
        <taxon>Nonomuraea</taxon>
    </lineage>
</organism>
<dbReference type="SUPFAM" id="SSF103196">
    <property type="entry name" value="Roadblock/LC7 domain"/>
    <property type="match status" value="1"/>
</dbReference>
<evidence type="ECO:0000259" key="1">
    <source>
        <dbReference type="SMART" id="SM00960"/>
    </source>
</evidence>
<evidence type="ECO:0000313" key="3">
    <source>
        <dbReference type="Proteomes" id="UP001589532"/>
    </source>
</evidence>
<comment type="caution">
    <text evidence="2">The sequence shown here is derived from an EMBL/GenBank/DDBJ whole genome shotgun (WGS) entry which is preliminary data.</text>
</comment>
<dbReference type="PANTHER" id="PTHR36222">
    <property type="entry name" value="SERINE PROTEASE INHIBITOR RV3364C"/>
    <property type="match status" value="1"/>
</dbReference>